<dbReference type="InterPro" id="IPR016039">
    <property type="entry name" value="Thiolase-like"/>
</dbReference>
<feature type="domain" description="Ketosynthase family 3 (KS3)" evidence="10">
    <location>
        <begin position="41"/>
        <end position="455"/>
    </location>
</feature>
<dbReference type="InterPro" id="IPR009081">
    <property type="entry name" value="PP-bd_ACP"/>
</dbReference>
<dbReference type="Pfam" id="PF00109">
    <property type="entry name" value="ketoacyl-synt"/>
    <property type="match status" value="2"/>
</dbReference>
<dbReference type="Pfam" id="PF02801">
    <property type="entry name" value="Ketoacyl-synt_C"/>
    <property type="match status" value="2"/>
</dbReference>
<evidence type="ECO:0000256" key="7">
    <source>
        <dbReference type="ARBA" id="ARBA00023315"/>
    </source>
</evidence>
<dbReference type="Pfam" id="PF00698">
    <property type="entry name" value="Acyl_transf_1"/>
    <property type="match status" value="2"/>
</dbReference>
<dbReference type="InterPro" id="IPR036291">
    <property type="entry name" value="NAD(P)-bd_dom_sf"/>
</dbReference>
<evidence type="ECO:0000256" key="4">
    <source>
        <dbReference type="ARBA" id="ARBA00022679"/>
    </source>
</evidence>
<dbReference type="InterPro" id="IPR001227">
    <property type="entry name" value="Ac_transferase_dom_sf"/>
</dbReference>
<dbReference type="SUPFAM" id="SSF47336">
    <property type="entry name" value="ACP-like"/>
    <property type="match status" value="2"/>
</dbReference>
<feature type="compositionally biased region" description="Low complexity" evidence="8">
    <location>
        <begin position="1989"/>
        <end position="2001"/>
    </location>
</feature>
<dbReference type="InterPro" id="IPR018201">
    <property type="entry name" value="Ketoacyl_synth_AS"/>
</dbReference>
<organism evidence="11 12">
    <name type="scientific">Streptomyces glaucus</name>
    <dbReference type="NCBI Taxonomy" id="284029"/>
    <lineage>
        <taxon>Bacteria</taxon>
        <taxon>Bacillati</taxon>
        <taxon>Actinomycetota</taxon>
        <taxon>Actinomycetes</taxon>
        <taxon>Kitasatosporales</taxon>
        <taxon>Streptomycetaceae</taxon>
        <taxon>Streptomyces</taxon>
    </lineage>
</organism>
<evidence type="ECO:0000259" key="9">
    <source>
        <dbReference type="PROSITE" id="PS50075"/>
    </source>
</evidence>
<feature type="region of interest" description="Disordered" evidence="8">
    <location>
        <begin position="1989"/>
        <end position="2008"/>
    </location>
</feature>
<dbReference type="InterPro" id="IPR014031">
    <property type="entry name" value="Ketoacyl_synth_C"/>
</dbReference>
<dbReference type="CDD" id="cd08952">
    <property type="entry name" value="KR_1_SDR_x"/>
    <property type="match status" value="2"/>
</dbReference>
<dbReference type="SMART" id="SM00827">
    <property type="entry name" value="PKS_AT"/>
    <property type="match status" value="2"/>
</dbReference>
<dbReference type="PANTHER" id="PTHR43775">
    <property type="entry name" value="FATTY ACID SYNTHASE"/>
    <property type="match status" value="1"/>
</dbReference>
<dbReference type="EMBL" id="BAAATK010000066">
    <property type="protein sequence ID" value="GAA2458550.1"/>
    <property type="molecule type" value="Genomic_DNA"/>
</dbReference>
<dbReference type="Pfam" id="PF18369">
    <property type="entry name" value="PKS_DE"/>
    <property type="match status" value="2"/>
</dbReference>
<dbReference type="Pfam" id="PF08659">
    <property type="entry name" value="KR"/>
    <property type="match status" value="2"/>
</dbReference>
<dbReference type="Gene3D" id="6.10.140.1830">
    <property type="match status" value="2"/>
</dbReference>
<dbReference type="InterPro" id="IPR041618">
    <property type="entry name" value="PKS_DE"/>
</dbReference>
<feature type="region of interest" description="Disordered" evidence="8">
    <location>
        <begin position="3129"/>
        <end position="3176"/>
    </location>
</feature>
<dbReference type="PANTHER" id="PTHR43775:SF51">
    <property type="entry name" value="INACTIVE PHENOLPHTHIOCEROL SYNTHESIS POLYKETIDE SYNTHASE TYPE I PKS1-RELATED"/>
    <property type="match status" value="1"/>
</dbReference>
<feature type="compositionally biased region" description="Low complexity" evidence="8">
    <location>
        <begin position="1433"/>
        <end position="1442"/>
    </location>
</feature>
<dbReference type="InterPro" id="IPR032821">
    <property type="entry name" value="PKS_assoc"/>
</dbReference>
<dbReference type="SMART" id="SM00823">
    <property type="entry name" value="PKS_PP"/>
    <property type="match status" value="2"/>
</dbReference>
<dbReference type="InterPro" id="IPR050091">
    <property type="entry name" value="PKS_NRPS_Biosynth_Enz"/>
</dbReference>
<dbReference type="PROSITE" id="PS52004">
    <property type="entry name" value="KS3_2"/>
    <property type="match status" value="2"/>
</dbReference>
<dbReference type="PROSITE" id="PS00606">
    <property type="entry name" value="KS3_1"/>
    <property type="match status" value="2"/>
</dbReference>
<dbReference type="Pfam" id="PF00550">
    <property type="entry name" value="PP-binding"/>
    <property type="match status" value="2"/>
</dbReference>
<accession>A0ABN3KJE1</accession>
<dbReference type="InterPro" id="IPR014030">
    <property type="entry name" value="Ketoacyl_synth_N"/>
</dbReference>
<dbReference type="SUPFAM" id="SSF51735">
    <property type="entry name" value="NAD(P)-binding Rossmann-fold domains"/>
    <property type="match status" value="4"/>
</dbReference>
<feature type="compositionally biased region" description="Pro residues" evidence="8">
    <location>
        <begin position="3135"/>
        <end position="3145"/>
    </location>
</feature>
<dbReference type="Gene3D" id="3.40.366.10">
    <property type="entry name" value="Malonyl-Coenzyme A Acyl Carrier Protein, domain 2"/>
    <property type="match status" value="2"/>
</dbReference>
<dbReference type="InterPro" id="IPR014043">
    <property type="entry name" value="Acyl_transferase_dom"/>
</dbReference>
<keyword evidence="2" id="KW-0596">Phosphopantetheine</keyword>
<feature type="region of interest" description="Disordered" evidence="8">
    <location>
        <begin position="1427"/>
        <end position="1452"/>
    </location>
</feature>
<keyword evidence="6" id="KW-0511">Multifunctional enzyme</keyword>
<protein>
    <recommendedName>
        <fullName evidence="13">Modular polyketide synthase</fullName>
    </recommendedName>
</protein>
<dbReference type="Gene3D" id="1.10.1200.10">
    <property type="entry name" value="ACP-like"/>
    <property type="match status" value="2"/>
</dbReference>
<keyword evidence="7" id="KW-0012">Acyltransferase</keyword>
<dbReference type="InterPro" id="IPR013968">
    <property type="entry name" value="PKS_KR"/>
</dbReference>
<dbReference type="InterPro" id="IPR006162">
    <property type="entry name" value="Ppantetheine_attach_site"/>
</dbReference>
<dbReference type="SMART" id="SM01294">
    <property type="entry name" value="PKS_PP_betabranch"/>
    <property type="match status" value="1"/>
</dbReference>
<evidence type="ECO:0000256" key="5">
    <source>
        <dbReference type="ARBA" id="ARBA00023194"/>
    </source>
</evidence>
<dbReference type="PROSITE" id="PS00012">
    <property type="entry name" value="PHOSPHOPANTETHEINE"/>
    <property type="match status" value="2"/>
</dbReference>
<evidence type="ECO:0000313" key="12">
    <source>
        <dbReference type="Proteomes" id="UP001500460"/>
    </source>
</evidence>
<evidence type="ECO:0000313" key="11">
    <source>
        <dbReference type="EMBL" id="GAA2458550.1"/>
    </source>
</evidence>
<dbReference type="InterPro" id="IPR020841">
    <property type="entry name" value="PKS_Beta-ketoAc_synthase_dom"/>
</dbReference>
<keyword evidence="4" id="KW-0808">Transferase</keyword>
<dbReference type="InterPro" id="IPR015083">
    <property type="entry name" value="NorB/c/GfsB-D-like_docking"/>
</dbReference>
<evidence type="ECO:0000256" key="1">
    <source>
        <dbReference type="ARBA" id="ARBA00001957"/>
    </source>
</evidence>
<evidence type="ECO:0000256" key="8">
    <source>
        <dbReference type="SAM" id="MobiDB-lite"/>
    </source>
</evidence>
<dbReference type="Gene3D" id="3.30.70.3290">
    <property type="match status" value="2"/>
</dbReference>
<dbReference type="InterPro" id="IPR016035">
    <property type="entry name" value="Acyl_Trfase/lysoPLipase"/>
</dbReference>
<dbReference type="Pfam" id="PF16197">
    <property type="entry name" value="KAsynt_C_assoc"/>
    <property type="match status" value="2"/>
</dbReference>
<evidence type="ECO:0000256" key="6">
    <source>
        <dbReference type="ARBA" id="ARBA00023268"/>
    </source>
</evidence>
<sequence length="3176" mass="326238">MQEEQQDTVVDYLRRVTAELRRAHRRIEELEARRAPGATAADPVAVVGMGCRLPGGVASPEDLWRLVDTGGDAVTGFPADRGWDLTALAAGSTARGGGFLTGADAFDADFFGISPREAAAMDPQQRLFLEVAWEALEHAGIDPLSLRGSRTGVYAGTYRWDSGRPGPGDGAGHAMTGTASSVLSGRLAYVLGLEGPALTVDTACSSSLVALHTAVRALRAGECDLAVVGGVTVLSDPAVFTEFSRQGGLAPDGRCKAFSAAADGTGWAEGVAVLVVERLSDARRDGHPVLAVVRGTAVNSDGASNGLTAPSGRAQQQVIRQALADAGLTPADVDAVEAHGTGTRLGDPVEAAALLATYGQDRERPLLLGSLKSNIGHTQAAAGVAGVIKTVQAMRYGRLPRTLHADEPTGAVDWTAGRVELLREAADWPGTGRPRRAAVSAFGISGTNAHVVLEEAPEPAAPPAGAAPLPVRAVPWPVSARSADALADQLARVRAGAAGHDPLDVGHSLAAGRSSFEHRAVLLGSADGAPPLAEAVAGDAPPVAVLFSGQGSQRLGMGRDLAARFPVFAAALDEALAALDPRVRPVMWGEDEQLLRRTEFAQPALFAVEVALYRLVVSWGVRPEYLMGHSVGEIAAAHVAGVLSLADAGRLVSARARLMQELPAGGAMAAVEASEDEVRPWLTDGVVLGAVNGPRSVVLSGPGEAVRAVAERLARAGHRTARLRVGHAFHSPLMEPALGPFRAAVAGLSFGEPALPVVSDVTGRLAGPGDLTTPEYWARHLRETVRFADGVRTLADQGVGAWLEIGPGGVLAALAGQILPPGTVVASLLHGGPDEEHSAVTALARLYAHGVPVDWTALFAGTGAERVELPTYPFRRTRFPLRRAAADGTGQAGDAGDTDVWAALDRAEPAALAGRLGVPEDAVRSVVPALLSWRSRHRARAALDALRHREQWRPRTFPGPAAVTGGWLLLLPAHDDPWAKALTDALGPAARAVRCPAGADRAALAALLRDAAGDTPLSGVLCLTALGAPDGTAGAAETTEATEAVGAGGATRTAGAAEALGAARPDVPAALPAVLAAVQATGDAGLRAPLWCVTRDAVAAVGGDRAQSLDGAAVWGLGRVAAREVPDRWGGLLDLPADAPRPHTVATALAVLAAPGDVDGVAVRAPGALVRRLVPAPRHEPRAAGEAPGWRPAGTTLVTGGTGGLGAHVARRLAREGAERLLLVSRRGPDAPGAAGLRRELAAAGCEVDIAACDVADRAALAALLDAIPADRPLTAVVHAAGVLDDGVLDRLTPERFAAVFRAKATGARNLDELTRGHDLSAFVLFSSVSGALGNPGQANYAAANTVLDALAARRRAAGLPAVSIAWAAWRGTGMAAGLDDARAERSGLGGLDPDLALTALLEATAEPAPALLVADLAPPAAALRSGARRSPLLDGHPAAPAADDRRAPATPLADRLRTAPATEHAALVLDAVRTEAAAALGHRRTAAVPPDRAFRACGFDSLTAVDLRNRLVAATGLPLTAGVVFDHPTPRGLATHLLTALTGTGEDTAPALPAAPRAGAGDDDPVVVVGMACRLPGGADSPQRLWDLLVEERDAIGPFPADRGWDLGEFTDNTDGGRRLEGGFLYDAADFDAGFFGISPREAVTMDPQQRLLLETAWEALERSGIDPHTLRSSRTGVFVGSNGQDYAHVVAGSAERTESHAATGLAASALSGRVAYTLGLRGPAVTVDTACSASLVALHQAVRAVRAGECALALAGGVTVMTDSASFARIQRLGAIAADGRSKAFSDDADGTGYSEGVALLVVERLSEARRRGHRVRAVIRGSAVNQDGASNGLTAPNGPAQQHVIRQALADAGLTPADVDAVEAHGTGTRLGDPIEAGALLATYGAGRPADRPLWLGSLKSNIGHTQAAAGAAGVIKTVLALEHGVLPRTLHADTPSTRVDWSSGAVRLLQEPRDWPDTGRPRRAAVSAFGISGTNAHLVLEEAPRTAPAEPAAGTPADHAPRPLDTPAVPLPLSARSAPALAHQAARVGEPAADRPAAAGWALATTRSAFEHRAVVVGAGRAELLGGLGALAAGEAHPAVVRGTAVDTGAGPVFVFPGQGSQWWGMGRELLAASPVFRAAVGDCADALAPYVDWSLTDLLAGDGDDPELLHRADVVQPALFSTMVALTALWRSYGVEPAAVVGHSQGEIAAAHVAGAFPLEEAARLVALRGRTMLKLAGLGGLMSVLAPADRVAPLLAAWPGRISLAVLNGPASVVVSGDRAALDELRALCAQQGIRTRHVQSDIAGHGPQTEAVKDELLTALGTLRPRPARVPFYSTVTGARLDTTGLTADYWYRNLRQTVRMEQATRSLLAAGHRVFVESSPHPVLGGAIGETGEAAGAGDTVVLGSLRRSAGGPRDFLHAVAAAWTAGLPVDWRPCFPAEDRAAPPVELPTYPFQRRRHWPTPDRTPTRAADGDDSAFWELVDRGDAGPLAAETGADRAELAAVLPALAGWRRRARQRSRAASWCYEDAWQPLPEPAPAPDARRVVVVPRTHAADPWTAAVVAALGAGTARVDVDPATADRAALAGRLAGHLTGAALVVSLLGLAEDPHDGRHPAVPAGLAATVALVQALTDLPGTPGGATLWCVTRSAVAAVPGDPVRHPVQGALWGLGRVVALEQPALWGGLADLPDTVDPRTAALLDGLLTPHTAEDQVALRPSGAFARRLVPAAPPAAAPSWRTGGTALITGGTGALGARLAHWAVARGARHVLLLSRRGPDAPGAGPLRKELENLGARVTVAACDTADRDALAARLAAVPAEFPLTTVIHAAGVADGDSETAALTPDRLDALLRGKLLGARHLHDLTADLDLDAFVLFSSGAASWGSGGQPAYAAANAFLDALARHRRAAGLPATCVAWGAWGETGMATEPARAAGLARRGVRPMDPDTALAALHRILDEDRTAMTVTATDWDRFLPAFTAARPSPLLSALPEARPAQDGPAADDSAAPALRDRLADLPDVERARLLLHLVRTEAAATLGHPGADAVPADRPLRDLGFDSVSAVDLRNRLKAATGLALPATLVFDHPTATALADRLRAGLFPGAPAGADGTDGTDDPDAEIRAALAAVPPARLRKAGLLDLVLRLADGDPAADPSPGPRPGGPDDPDGPPDLDALDGESLLRLAAETTGRPTGE</sequence>
<dbReference type="CDD" id="cd00833">
    <property type="entry name" value="PKS"/>
    <property type="match status" value="2"/>
</dbReference>
<dbReference type="SUPFAM" id="SSF53901">
    <property type="entry name" value="Thiolase-like"/>
    <property type="match status" value="2"/>
</dbReference>
<comment type="caution">
    <text evidence="11">The sequence shown here is derived from an EMBL/GenBank/DDBJ whole genome shotgun (WGS) entry which is preliminary data.</text>
</comment>
<dbReference type="Gene3D" id="3.40.47.10">
    <property type="match status" value="2"/>
</dbReference>
<proteinExistence type="predicted"/>
<feature type="domain" description="Carrier" evidence="9">
    <location>
        <begin position="1467"/>
        <end position="1542"/>
    </location>
</feature>
<keyword evidence="12" id="KW-1185">Reference proteome</keyword>
<evidence type="ECO:0000256" key="2">
    <source>
        <dbReference type="ARBA" id="ARBA00022450"/>
    </source>
</evidence>
<evidence type="ECO:0008006" key="13">
    <source>
        <dbReference type="Google" id="ProtNLM"/>
    </source>
</evidence>
<dbReference type="SMART" id="SM00822">
    <property type="entry name" value="PKS_KR"/>
    <property type="match status" value="2"/>
</dbReference>
<keyword evidence="5" id="KW-0045">Antibiotic biosynthesis</keyword>
<reference evidence="11 12" key="1">
    <citation type="journal article" date="2019" name="Int. J. Syst. Evol. Microbiol.">
        <title>The Global Catalogue of Microorganisms (GCM) 10K type strain sequencing project: providing services to taxonomists for standard genome sequencing and annotation.</title>
        <authorList>
            <consortium name="The Broad Institute Genomics Platform"/>
            <consortium name="The Broad Institute Genome Sequencing Center for Infectious Disease"/>
            <person name="Wu L."/>
            <person name="Ma J."/>
        </authorList>
    </citation>
    <scope>NUCLEOTIDE SEQUENCE [LARGE SCALE GENOMIC DNA]</scope>
    <source>
        <strain evidence="11 12">JCM 6922</strain>
    </source>
</reference>
<dbReference type="InterPro" id="IPR057326">
    <property type="entry name" value="KR_dom"/>
</dbReference>
<name>A0ABN3KJE1_9ACTN</name>
<dbReference type="Proteomes" id="UP001500460">
    <property type="component" value="Unassembled WGS sequence"/>
</dbReference>
<dbReference type="RefSeq" id="WP_344609135.1">
    <property type="nucleotide sequence ID" value="NZ_BAAATK010000066.1"/>
</dbReference>
<keyword evidence="3" id="KW-0597">Phosphoprotein</keyword>
<feature type="domain" description="Ketosynthase family 3 (KS3)" evidence="10">
    <location>
        <begin position="1564"/>
        <end position="1986"/>
    </location>
</feature>
<feature type="domain" description="Carrier" evidence="9">
    <location>
        <begin position="3007"/>
        <end position="3082"/>
    </location>
</feature>
<evidence type="ECO:0000259" key="10">
    <source>
        <dbReference type="PROSITE" id="PS52004"/>
    </source>
</evidence>
<dbReference type="SMART" id="SM00825">
    <property type="entry name" value="PKS_KS"/>
    <property type="match status" value="2"/>
</dbReference>
<dbReference type="SUPFAM" id="SSF55048">
    <property type="entry name" value="Probable ACP-binding domain of malonyl-CoA ACP transacylase"/>
    <property type="match status" value="2"/>
</dbReference>
<gene>
    <name evidence="11" type="ORF">GCM10010421_59900</name>
</gene>
<dbReference type="NCBIfam" id="NF045894">
    <property type="entry name" value="PKS_plus_SDR"/>
    <property type="match status" value="2"/>
</dbReference>
<feature type="compositionally biased region" description="Acidic residues" evidence="8">
    <location>
        <begin position="3146"/>
        <end position="3158"/>
    </location>
</feature>
<dbReference type="Gene3D" id="3.40.50.720">
    <property type="entry name" value="NAD(P)-binding Rossmann-like Domain"/>
    <property type="match status" value="2"/>
</dbReference>
<dbReference type="PROSITE" id="PS50075">
    <property type="entry name" value="CARRIER"/>
    <property type="match status" value="2"/>
</dbReference>
<evidence type="ECO:0000256" key="3">
    <source>
        <dbReference type="ARBA" id="ARBA00022553"/>
    </source>
</evidence>
<dbReference type="InterPro" id="IPR036736">
    <property type="entry name" value="ACP-like_sf"/>
</dbReference>
<dbReference type="InterPro" id="IPR020806">
    <property type="entry name" value="PKS_PP-bd"/>
</dbReference>
<dbReference type="InterPro" id="IPR016036">
    <property type="entry name" value="Malonyl_transacylase_ACP-bd"/>
</dbReference>
<dbReference type="SUPFAM" id="SSF52151">
    <property type="entry name" value="FabD/lysophospholipase-like"/>
    <property type="match status" value="2"/>
</dbReference>
<comment type="cofactor">
    <cofactor evidence="1">
        <name>pantetheine 4'-phosphate</name>
        <dbReference type="ChEBI" id="CHEBI:47942"/>
    </cofactor>
</comment>
<dbReference type="Pfam" id="PF08990">
    <property type="entry name" value="Docking"/>
    <property type="match status" value="1"/>
</dbReference>